<dbReference type="Pfam" id="PF00072">
    <property type="entry name" value="Response_reg"/>
    <property type="match status" value="1"/>
</dbReference>
<gene>
    <name evidence="3" type="ORF">S01H1_23002</name>
</gene>
<evidence type="ECO:0000256" key="1">
    <source>
        <dbReference type="ARBA" id="ARBA00022553"/>
    </source>
</evidence>
<accession>X0TJQ5</accession>
<sequence length="81" mass="8829">PDLIISDVVMPNMDGLSLVKKLKSQLQTSIIPVILLTSKDEVESEVEGLEAGADDYIPKPIVANLLLARINRVLSIYGRAQ</sequence>
<dbReference type="PANTHER" id="PTHR43547:SF2">
    <property type="entry name" value="HYBRID SIGNAL TRANSDUCTION HISTIDINE KINASE C"/>
    <property type="match status" value="1"/>
</dbReference>
<feature type="non-terminal residue" evidence="3">
    <location>
        <position position="1"/>
    </location>
</feature>
<evidence type="ECO:0000259" key="2">
    <source>
        <dbReference type="PROSITE" id="PS50110"/>
    </source>
</evidence>
<dbReference type="GO" id="GO:0000155">
    <property type="term" value="F:phosphorelay sensor kinase activity"/>
    <property type="evidence" value="ECO:0007669"/>
    <property type="project" value="TreeGrafter"/>
</dbReference>
<dbReference type="InterPro" id="IPR001789">
    <property type="entry name" value="Sig_transdc_resp-reg_receiver"/>
</dbReference>
<dbReference type="InterPro" id="IPR011006">
    <property type="entry name" value="CheY-like_superfamily"/>
</dbReference>
<dbReference type="PROSITE" id="PS50110">
    <property type="entry name" value="RESPONSE_REGULATORY"/>
    <property type="match status" value="1"/>
</dbReference>
<name>X0TJQ5_9ZZZZ</name>
<dbReference type="AlphaFoldDB" id="X0TJQ5"/>
<protein>
    <recommendedName>
        <fullName evidence="2">Response regulatory domain-containing protein</fullName>
    </recommendedName>
</protein>
<dbReference type="Gene3D" id="3.40.50.2300">
    <property type="match status" value="1"/>
</dbReference>
<reference evidence="3" key="1">
    <citation type="journal article" date="2014" name="Front. Microbiol.">
        <title>High frequency of phylogenetically diverse reductive dehalogenase-homologous genes in deep subseafloor sedimentary metagenomes.</title>
        <authorList>
            <person name="Kawai M."/>
            <person name="Futagami T."/>
            <person name="Toyoda A."/>
            <person name="Takaki Y."/>
            <person name="Nishi S."/>
            <person name="Hori S."/>
            <person name="Arai W."/>
            <person name="Tsubouchi T."/>
            <person name="Morono Y."/>
            <person name="Uchiyama I."/>
            <person name="Ito T."/>
            <person name="Fujiyama A."/>
            <person name="Inagaki F."/>
            <person name="Takami H."/>
        </authorList>
    </citation>
    <scope>NUCLEOTIDE SEQUENCE</scope>
    <source>
        <strain evidence="3">Expedition CK06-06</strain>
    </source>
</reference>
<proteinExistence type="predicted"/>
<organism evidence="3">
    <name type="scientific">marine sediment metagenome</name>
    <dbReference type="NCBI Taxonomy" id="412755"/>
    <lineage>
        <taxon>unclassified sequences</taxon>
        <taxon>metagenomes</taxon>
        <taxon>ecological metagenomes</taxon>
    </lineage>
</organism>
<dbReference type="SUPFAM" id="SSF52172">
    <property type="entry name" value="CheY-like"/>
    <property type="match status" value="1"/>
</dbReference>
<feature type="domain" description="Response regulatory" evidence="2">
    <location>
        <begin position="1"/>
        <end position="74"/>
    </location>
</feature>
<dbReference type="PANTHER" id="PTHR43547">
    <property type="entry name" value="TWO-COMPONENT HISTIDINE KINASE"/>
    <property type="match status" value="1"/>
</dbReference>
<evidence type="ECO:0000313" key="3">
    <source>
        <dbReference type="EMBL" id="GAF93788.1"/>
    </source>
</evidence>
<dbReference type="EMBL" id="BARS01013138">
    <property type="protein sequence ID" value="GAF93788.1"/>
    <property type="molecule type" value="Genomic_DNA"/>
</dbReference>
<keyword evidence="1" id="KW-0597">Phosphoprotein</keyword>
<comment type="caution">
    <text evidence="3">The sequence shown here is derived from an EMBL/GenBank/DDBJ whole genome shotgun (WGS) entry which is preliminary data.</text>
</comment>